<organism evidence="3 4">
    <name type="scientific">Jannaschia aquimarina</name>
    <dbReference type="NCBI Taxonomy" id="935700"/>
    <lineage>
        <taxon>Bacteria</taxon>
        <taxon>Pseudomonadati</taxon>
        <taxon>Pseudomonadota</taxon>
        <taxon>Alphaproteobacteria</taxon>
        <taxon>Rhodobacterales</taxon>
        <taxon>Roseobacteraceae</taxon>
        <taxon>Jannaschia</taxon>
    </lineage>
</organism>
<dbReference type="Gene3D" id="3.30.420.10">
    <property type="entry name" value="Ribonuclease H-like superfamily/Ribonuclease H"/>
    <property type="match status" value="1"/>
</dbReference>
<accession>A0A0D1CLA3</accession>
<feature type="compositionally biased region" description="Basic and acidic residues" evidence="1">
    <location>
        <begin position="734"/>
        <end position="748"/>
    </location>
</feature>
<dbReference type="InterPro" id="IPR012337">
    <property type="entry name" value="RNaseH-like_sf"/>
</dbReference>
<dbReference type="EMBL" id="JYFE01000048">
    <property type="protein sequence ID" value="KIT15592.1"/>
    <property type="molecule type" value="Genomic_DNA"/>
</dbReference>
<dbReference type="PROSITE" id="PS50994">
    <property type="entry name" value="INTEGRASE"/>
    <property type="match status" value="1"/>
</dbReference>
<dbReference type="InterPro" id="IPR015378">
    <property type="entry name" value="Transposase-like_Mu_C"/>
</dbReference>
<dbReference type="SUPFAM" id="SSF53098">
    <property type="entry name" value="Ribonuclease H-like"/>
    <property type="match status" value="1"/>
</dbReference>
<comment type="caution">
    <text evidence="3">The sequence shown here is derived from an EMBL/GenBank/DDBJ whole genome shotgun (WGS) entry which is preliminary data.</text>
</comment>
<name>A0A0D1CLA3_9RHOB</name>
<dbReference type="PATRIC" id="fig|935700.4.peg.2781"/>
<evidence type="ECO:0000256" key="1">
    <source>
        <dbReference type="SAM" id="MobiDB-lite"/>
    </source>
</evidence>
<dbReference type="Proteomes" id="UP000032232">
    <property type="component" value="Unassembled WGS sequence"/>
</dbReference>
<dbReference type="Pfam" id="PF09299">
    <property type="entry name" value="Mu-transpos_C"/>
    <property type="match status" value="1"/>
</dbReference>
<dbReference type="InterPro" id="IPR036397">
    <property type="entry name" value="RNaseH_sf"/>
</dbReference>
<dbReference type="GO" id="GO:0003676">
    <property type="term" value="F:nucleic acid binding"/>
    <property type="evidence" value="ECO:0007669"/>
    <property type="project" value="InterPro"/>
</dbReference>
<keyword evidence="4" id="KW-1185">Reference proteome</keyword>
<reference evidence="3 4" key="1">
    <citation type="submission" date="2015-02" db="EMBL/GenBank/DDBJ databases">
        <title>Genome Sequence of Jannaschia aquimarina DSM28248, a member of the Roseobacter clade.</title>
        <authorList>
            <person name="Voget S."/>
            <person name="Daniel R."/>
        </authorList>
    </citation>
    <scope>NUCLEOTIDE SEQUENCE [LARGE SCALE GENOMIC DNA]</scope>
    <source>
        <strain evidence="3 4">GSW-M26</strain>
    </source>
</reference>
<evidence type="ECO:0000259" key="2">
    <source>
        <dbReference type="PROSITE" id="PS50994"/>
    </source>
</evidence>
<proteinExistence type="predicted"/>
<sequence>MTVHVTATPAAFDTTRMRVGPYDRLLSGTVGYRLMQDYGDAILCHIDDGTDRAVQFTQVQLRSMVARGELHIDRDWYHPHRDAKVEEEDHLLLDKLSPREQAILAWRSALTDAVEDLVREGKLKLTDDDIAANMDMIIGRAQTMMGPHADRRREHPVRALDENNRPAPGTLRKWVSKRRKRGLVGICPAFGNRGGPGMPLNPQIQKIMWQEIQGYLVLNGPSKTVIWQRVARRVDKLNKQRAVAGLEMLKRPSRTTVSNAIGKLDAFQVMVAREGEERARKEFRPVLEGIRAERPLEIVMMDTHTLDLWTLIEENNWHDKLSPELLKTIRKNKGKHRFKLTFAICAATRVIVGMTVSLSENTPAALHTLAMVLSDKGVWADCVGALRPWNMYGRPEEVLTDAGSAFTSEIFRHACLDLGIAPRRAMAGKPEMRGIGERIFRTVNTGLCARLAGNTFHELVSQDQPDDLPTGFKTAALTIEDLVFAIVRWVVDVYHHSPHEGLLGATPADEWRRRVAEYGVMPPPDRARMRMAFGTRIRRTLSKAGVTVLGVRYHSAQLAAHMHKHGRRKVDVRWHPSDIGMVAVRTEAGWIDVPSVQPEFEGRRADTWLTAAKHVRPGRAKAKEIDLRVALEALEAIEAPSNDARLTAGITVDPWDEGRLASAESRVFAGVTWRETGSAVEDRPCDGFIGEAIGDPIDPPRLPDAVEVAPTAPAPVAAPTPGTAPETEPTEPTRATRRDGSTLRIEED</sequence>
<dbReference type="RefSeq" id="WP_052500963.1">
    <property type="nucleotide sequence ID" value="NZ_FZPF01000009.1"/>
</dbReference>
<dbReference type="GO" id="GO:0015074">
    <property type="term" value="P:DNA integration"/>
    <property type="evidence" value="ECO:0007669"/>
    <property type="project" value="InterPro"/>
</dbReference>
<evidence type="ECO:0000313" key="4">
    <source>
        <dbReference type="Proteomes" id="UP000032232"/>
    </source>
</evidence>
<dbReference type="STRING" id="935700.jaqu_26890"/>
<feature type="domain" description="Integrase catalytic" evidence="2">
    <location>
        <begin position="291"/>
        <end position="515"/>
    </location>
</feature>
<gene>
    <name evidence="3" type="ORF">jaqu_26890</name>
</gene>
<evidence type="ECO:0000313" key="3">
    <source>
        <dbReference type="EMBL" id="KIT15592.1"/>
    </source>
</evidence>
<protein>
    <submittedName>
        <fullName evidence="3">Integrase core domain protein</fullName>
    </submittedName>
</protein>
<feature type="region of interest" description="Disordered" evidence="1">
    <location>
        <begin position="692"/>
        <end position="748"/>
    </location>
</feature>
<dbReference type="AlphaFoldDB" id="A0A0D1CLA3"/>
<dbReference type="InterPro" id="IPR001584">
    <property type="entry name" value="Integrase_cat-core"/>
</dbReference>
<feature type="compositionally biased region" description="Low complexity" evidence="1">
    <location>
        <begin position="719"/>
        <end position="733"/>
    </location>
</feature>